<evidence type="ECO:0000313" key="5">
    <source>
        <dbReference type="Proteomes" id="UP000383932"/>
    </source>
</evidence>
<feature type="compositionally biased region" description="Basic and acidic residues" evidence="1">
    <location>
        <begin position="540"/>
        <end position="550"/>
    </location>
</feature>
<dbReference type="CDD" id="cd22249">
    <property type="entry name" value="UDM1_RNF168_RNF169-like"/>
    <property type="match status" value="1"/>
</dbReference>
<feature type="signal peptide" evidence="2">
    <location>
        <begin position="1"/>
        <end position="22"/>
    </location>
</feature>
<evidence type="ECO:0000259" key="3">
    <source>
        <dbReference type="Pfam" id="PF12697"/>
    </source>
</evidence>
<comment type="caution">
    <text evidence="4">The sequence shown here is derived from an EMBL/GenBank/DDBJ whole genome shotgun (WGS) entry which is preliminary data.</text>
</comment>
<reference evidence="4 5" key="1">
    <citation type="journal article" date="2019" name="Fungal Biol. Biotechnol.">
        <title>Draft genome sequence of fastidious pathogen Ceratobasidium theobromae, which causes vascular-streak dieback in Theobroma cacao.</title>
        <authorList>
            <person name="Ali S.S."/>
            <person name="Asman A."/>
            <person name="Shao J."/>
            <person name="Firmansyah A.P."/>
            <person name="Susilo A.W."/>
            <person name="Rosmana A."/>
            <person name="McMahon P."/>
            <person name="Junaid M."/>
            <person name="Guest D."/>
            <person name="Kheng T.Y."/>
            <person name="Meinhardt L.W."/>
            <person name="Bailey B.A."/>
        </authorList>
    </citation>
    <scope>NUCLEOTIDE SEQUENCE [LARGE SCALE GENOMIC DNA]</scope>
    <source>
        <strain evidence="4 5">CT2</strain>
    </source>
</reference>
<name>A0A5N5QEW5_9AGAM</name>
<dbReference type="InterPro" id="IPR029058">
    <property type="entry name" value="AB_hydrolase_fold"/>
</dbReference>
<keyword evidence="4" id="KW-0378">Hydrolase</keyword>
<gene>
    <name evidence="4" type="ORF">CTheo_6565</name>
</gene>
<dbReference type="InterPro" id="IPR000073">
    <property type="entry name" value="AB_hydrolase_1"/>
</dbReference>
<feature type="domain" description="AB hydrolase-1" evidence="3">
    <location>
        <begin position="170"/>
        <end position="270"/>
    </location>
</feature>
<feature type="compositionally biased region" description="Low complexity" evidence="1">
    <location>
        <begin position="341"/>
        <end position="370"/>
    </location>
</feature>
<keyword evidence="5" id="KW-1185">Reference proteome</keyword>
<dbReference type="PANTHER" id="PTHR47842">
    <property type="entry name" value="EXPRESSED PROTEIN"/>
    <property type="match status" value="1"/>
</dbReference>
<keyword evidence="2" id="KW-0732">Signal</keyword>
<dbReference type="OrthoDB" id="3248508at2759"/>
<proteinExistence type="predicted"/>
<dbReference type="Proteomes" id="UP000383932">
    <property type="component" value="Unassembled WGS sequence"/>
</dbReference>
<feature type="compositionally biased region" description="Low complexity" evidence="1">
    <location>
        <begin position="506"/>
        <end position="522"/>
    </location>
</feature>
<feature type="compositionally biased region" description="Polar residues" evidence="1">
    <location>
        <begin position="523"/>
        <end position="539"/>
    </location>
</feature>
<feature type="chain" id="PRO_5024360108" evidence="2">
    <location>
        <begin position="23"/>
        <end position="698"/>
    </location>
</feature>
<dbReference type="AlphaFoldDB" id="A0A5N5QEW5"/>
<feature type="region of interest" description="Disordered" evidence="1">
    <location>
        <begin position="305"/>
        <end position="370"/>
    </location>
</feature>
<protein>
    <submittedName>
        <fullName evidence="4">Alpha/beta hydrolase family domain-containing protein</fullName>
    </submittedName>
</protein>
<organism evidence="4 5">
    <name type="scientific">Ceratobasidium theobromae</name>
    <dbReference type="NCBI Taxonomy" id="1582974"/>
    <lineage>
        <taxon>Eukaryota</taxon>
        <taxon>Fungi</taxon>
        <taxon>Dikarya</taxon>
        <taxon>Basidiomycota</taxon>
        <taxon>Agaricomycotina</taxon>
        <taxon>Agaricomycetes</taxon>
        <taxon>Cantharellales</taxon>
        <taxon>Ceratobasidiaceae</taxon>
        <taxon>Ceratobasidium</taxon>
    </lineage>
</organism>
<feature type="compositionally biased region" description="Basic and acidic residues" evidence="1">
    <location>
        <begin position="565"/>
        <end position="624"/>
    </location>
</feature>
<evidence type="ECO:0000313" key="4">
    <source>
        <dbReference type="EMBL" id="KAB5589996.1"/>
    </source>
</evidence>
<dbReference type="GO" id="GO:0016787">
    <property type="term" value="F:hydrolase activity"/>
    <property type="evidence" value="ECO:0007669"/>
    <property type="project" value="UniProtKB-KW"/>
</dbReference>
<dbReference type="EMBL" id="SSOP01000208">
    <property type="protein sequence ID" value="KAB5589996.1"/>
    <property type="molecule type" value="Genomic_DNA"/>
</dbReference>
<accession>A0A5N5QEW5</accession>
<sequence length="698" mass="77083">MQLLSQIVYRWILLQCLAFVVANPAPATDEVVCRPFGLCEPCPAEALNQPFCKPYGNRRLIHCIRKSDIPKDTPDGHLPDHALPGETPAWESCGKVVLQERADFNEFVICNLALAGLALGVLYAKVKKLTTMQYRQLAARIGLTLLCASAHRRVDSATTLLIMADDTLCLVFIHGFRGDYRSFQSFPTDLHLHLLPRIPKLQTYVYPTYKTTGSIEQARDHFLNWMTTLPPGRVILCGHSMGGILAAEIAFVAPPARVIGLIAFDSPFLGIHPHVILSGIASLFKTKEGKDEAELNDPQHVEMVSKHAGRPGVHSSNSSTPNLNPGGPSNTVTFAPNHGRTSPSPASTPPALNTTSSALPPSLHLSSPRPVVRVRSPQLEQAFATLGLGPVPESVYNVIHFFNKHPGIQGIKDWVYQLLEFSGCLLDPQGLMERYEKLERWGSDETAGPYGRGWVNLWTITVPKQRGDTAGWRSPSPRPEEREEDLANAMHLSYMMAQSNQGYTQSPKSTISTSDGSSIQSSLFHTRTASTSTTPSDITESSRRSEDLKAALEGLHTQMSTASISKEEKTALKGKEKELKSEQKALEKEEKTLRKEAERQAKKESKERQRALDAAAKRAREADKTGKPRHFIVLPRKGNDQRWICVPIAGADSEVSAHTSIFFRQDNLEYDRMVVDVGNLVRSFWDGDGGLRHSKSIA</sequence>
<evidence type="ECO:0000256" key="2">
    <source>
        <dbReference type="SAM" id="SignalP"/>
    </source>
</evidence>
<dbReference type="SUPFAM" id="SSF53474">
    <property type="entry name" value="alpha/beta-Hydrolases"/>
    <property type="match status" value="1"/>
</dbReference>
<evidence type="ECO:0000256" key="1">
    <source>
        <dbReference type="SAM" id="MobiDB-lite"/>
    </source>
</evidence>
<dbReference type="Pfam" id="PF12697">
    <property type="entry name" value="Abhydrolase_6"/>
    <property type="match status" value="1"/>
</dbReference>
<dbReference type="Gene3D" id="3.40.50.1820">
    <property type="entry name" value="alpha/beta hydrolase"/>
    <property type="match status" value="1"/>
</dbReference>
<feature type="compositionally biased region" description="Polar residues" evidence="1">
    <location>
        <begin position="314"/>
        <end position="334"/>
    </location>
</feature>
<dbReference type="PANTHER" id="PTHR47842:SF3">
    <property type="entry name" value="DUF676 DOMAIN-CONTAINING PROTEIN"/>
    <property type="match status" value="1"/>
</dbReference>
<feature type="region of interest" description="Disordered" evidence="1">
    <location>
        <begin position="500"/>
        <end position="624"/>
    </location>
</feature>